<accession>N8Y989</accession>
<feature type="domain" description="PAS" evidence="5">
    <location>
        <begin position="396"/>
        <end position="472"/>
    </location>
</feature>
<proteinExistence type="predicted"/>
<organism evidence="9 10">
    <name type="scientific">Acinetobacter gerneri DSM 14967 = CIP 107464 = MTCC 9824</name>
    <dbReference type="NCBI Taxonomy" id="1120926"/>
    <lineage>
        <taxon>Bacteria</taxon>
        <taxon>Pseudomonadati</taxon>
        <taxon>Pseudomonadota</taxon>
        <taxon>Gammaproteobacteria</taxon>
        <taxon>Moraxellales</taxon>
        <taxon>Moraxellaceae</taxon>
        <taxon>Acinetobacter</taxon>
    </lineage>
</organism>
<keyword evidence="4" id="KW-0812">Transmembrane</keyword>
<dbReference type="InterPro" id="IPR000014">
    <property type="entry name" value="PAS"/>
</dbReference>
<dbReference type="STRING" id="202952.GCA_000747725_04115"/>
<dbReference type="InterPro" id="IPR013767">
    <property type="entry name" value="PAS_fold"/>
</dbReference>
<evidence type="ECO:0000313" key="10">
    <source>
        <dbReference type="Proteomes" id="UP000013117"/>
    </source>
</evidence>
<dbReference type="eggNOG" id="COG5001">
    <property type="taxonomic scope" value="Bacteria"/>
</dbReference>
<dbReference type="InterPro" id="IPR035965">
    <property type="entry name" value="PAS-like_dom_sf"/>
</dbReference>
<feature type="domain" description="GGDEF" evidence="8">
    <location>
        <begin position="558"/>
        <end position="691"/>
    </location>
</feature>
<dbReference type="SUPFAM" id="SSF55073">
    <property type="entry name" value="Nucleotide cyclase"/>
    <property type="match status" value="1"/>
</dbReference>
<dbReference type="FunFam" id="3.20.20.450:FF:000001">
    <property type="entry name" value="Cyclic di-GMP phosphodiesterase yahA"/>
    <property type="match status" value="1"/>
</dbReference>
<dbReference type="PROSITE" id="PS50112">
    <property type="entry name" value="PAS"/>
    <property type="match status" value="1"/>
</dbReference>
<dbReference type="Gene3D" id="3.30.450.20">
    <property type="entry name" value="PAS domain"/>
    <property type="match status" value="2"/>
</dbReference>
<dbReference type="InterPro" id="IPR035919">
    <property type="entry name" value="EAL_sf"/>
</dbReference>
<dbReference type="SMART" id="SM00052">
    <property type="entry name" value="EAL"/>
    <property type="match status" value="1"/>
</dbReference>
<protein>
    <recommendedName>
        <fullName evidence="1">cyclic-guanylate-specific phosphodiesterase</fullName>
        <ecNumber evidence="1">3.1.4.52</ecNumber>
    </recommendedName>
</protein>
<evidence type="ECO:0000313" key="9">
    <source>
        <dbReference type="EMBL" id="ENV33332.1"/>
    </source>
</evidence>
<keyword evidence="4" id="KW-0472">Membrane</keyword>
<feature type="transmembrane region" description="Helical" evidence="4">
    <location>
        <begin position="34"/>
        <end position="52"/>
    </location>
</feature>
<dbReference type="InterPro" id="IPR052155">
    <property type="entry name" value="Biofilm_reg_signaling"/>
</dbReference>
<reference evidence="9 10" key="1">
    <citation type="submission" date="2013-02" db="EMBL/GenBank/DDBJ databases">
        <title>The Genome Sequence of Acinetobacter gerneri CIP 107464.</title>
        <authorList>
            <consortium name="The Broad Institute Genome Sequencing Platform"/>
            <consortium name="The Broad Institute Genome Sequencing Center for Infectious Disease"/>
            <person name="Cerqueira G."/>
            <person name="Feldgarden M."/>
            <person name="Courvalin P."/>
            <person name="Perichon B."/>
            <person name="Grillot-Courvalin C."/>
            <person name="Clermont D."/>
            <person name="Rocha E."/>
            <person name="Yoon E.-J."/>
            <person name="Nemec A."/>
            <person name="Walker B."/>
            <person name="Young S.K."/>
            <person name="Zeng Q."/>
            <person name="Gargeya S."/>
            <person name="Fitzgerald M."/>
            <person name="Haas B."/>
            <person name="Abouelleil A."/>
            <person name="Alvarado L."/>
            <person name="Arachchi H.M."/>
            <person name="Berlin A.M."/>
            <person name="Chapman S.B."/>
            <person name="Dewar J."/>
            <person name="Goldberg J."/>
            <person name="Griggs A."/>
            <person name="Gujja S."/>
            <person name="Hansen M."/>
            <person name="Howarth C."/>
            <person name="Imamovic A."/>
            <person name="Larimer J."/>
            <person name="McCowan C."/>
            <person name="Murphy C."/>
            <person name="Neiman D."/>
            <person name="Pearson M."/>
            <person name="Priest M."/>
            <person name="Roberts A."/>
            <person name="Saif S."/>
            <person name="Shea T."/>
            <person name="Sisk P."/>
            <person name="Sykes S."/>
            <person name="Wortman J."/>
            <person name="Nusbaum C."/>
            <person name="Birren B."/>
        </authorList>
    </citation>
    <scope>NUCLEOTIDE SEQUENCE [LARGE SCALE GENOMIC DNA]</scope>
    <source>
        <strain evidence="9 10">CIP 107464</strain>
    </source>
</reference>
<dbReference type="SMART" id="SM00091">
    <property type="entry name" value="PAS"/>
    <property type="match status" value="2"/>
</dbReference>
<feature type="transmembrane region" description="Helical" evidence="4">
    <location>
        <begin position="130"/>
        <end position="149"/>
    </location>
</feature>
<dbReference type="EMBL" id="APPN01000069">
    <property type="protein sequence ID" value="ENV33332.1"/>
    <property type="molecule type" value="Genomic_DNA"/>
</dbReference>
<evidence type="ECO:0000256" key="1">
    <source>
        <dbReference type="ARBA" id="ARBA00012282"/>
    </source>
</evidence>
<dbReference type="InterPro" id="IPR001633">
    <property type="entry name" value="EAL_dom"/>
</dbReference>
<dbReference type="GO" id="GO:0006355">
    <property type="term" value="P:regulation of DNA-templated transcription"/>
    <property type="evidence" value="ECO:0007669"/>
    <property type="project" value="InterPro"/>
</dbReference>
<dbReference type="SUPFAM" id="SSF141868">
    <property type="entry name" value="EAL domain-like"/>
    <property type="match status" value="1"/>
</dbReference>
<evidence type="ECO:0000256" key="3">
    <source>
        <dbReference type="SAM" id="Coils"/>
    </source>
</evidence>
<dbReference type="GO" id="GO:0071111">
    <property type="term" value="F:cyclic-guanylate-specific phosphodiesterase activity"/>
    <property type="evidence" value="ECO:0007669"/>
    <property type="project" value="UniProtKB-EC"/>
</dbReference>
<dbReference type="InterPro" id="IPR043128">
    <property type="entry name" value="Rev_trsase/Diguanyl_cyclase"/>
</dbReference>
<keyword evidence="2" id="KW-0973">c-di-GMP</keyword>
<dbReference type="EC" id="3.1.4.52" evidence="1"/>
<sequence length="957" mass="111004">MDTGNDMNETLDKKFKSIEQTIATENTTQMLKIFLVWALFASVNCLFVYHYFTTKESSSLTTWFICYSLSILTGLILTLIVFKPNQFSGQIIALWNQGLCIFTSLLLATGVYVINYIIPVENPEINLVKVLLLSGVLLSITYIFSIIYLTQKFQYFIYIFIPSSCVLLSKIFLEKDISPAYYIILEICLLVVFISAILIKKQHDKIKNATGQKQQLRNQIKQHILNEKQLFNSLNLLAEKSQKIENELQLNNQLLEQKVKSRTFDVEQMNIRLENHQQNLAFAHEAADINSWVWNIDKRTVEFFGPNQENMIYQRTYQNNEIYNQIHPDDLKTYGKLIRAHLRGHTQRFEMSYRIYKNNQWLWFHDIGQVIARNPKNNKPLRMVGIRRNIQQEKSDQEKLRLAANVFNQVDEGVFVLDHNLCFVEVNHYFEKLIGLDECQIIGKHLFDITINHHEEIRSLHTMMYQQLIQTGEFDAEATEEFISGKKLTIWTHINAITDENNKVIHYVGILTDLTERKKQEKQLSYLQNYDTLTDLPNRLYFNNQLHQYLSKNIPSYKQLAVIRINIDRFRFFNEYLSNHAGDELLKQVAQRLRHFSPQALLISHLNNDDFAIIYNTNQKNQTIQQYCQMILQKISQPYFFNDQEHFITVSIGVALYPEHGRQIDSLNVHAEQAIAEAKQLGGNTIRIYSTKQPVLLDSNINLDRDLRQAIKNNQFEVYYQPKIGVLSKSIVGFEALIRWNHPVHGLISPDAFLPYAEESSLISEIGYFVLNETCKQIKSWQNQNIYDISVSVNVVAQQIHRGRLLADLKEALELYGISGQHLELEITESSLIDHSQNVEKLLSQIKELGILVALDDFGTGYSSFAYLTRYPIDILKIDKTFVNKIGDSRDEAIVTAMIAMGKSMGMRVIAEGVETIQQVNFLKNQGCDELQGYFFSKPLNAKESTDYLNEHKLLTV</sequence>
<dbReference type="Proteomes" id="UP000013117">
    <property type="component" value="Unassembled WGS sequence"/>
</dbReference>
<dbReference type="CDD" id="cd01949">
    <property type="entry name" value="GGDEF"/>
    <property type="match status" value="1"/>
</dbReference>
<evidence type="ECO:0000259" key="5">
    <source>
        <dbReference type="PROSITE" id="PS50112"/>
    </source>
</evidence>
<dbReference type="InterPro" id="IPR029787">
    <property type="entry name" value="Nucleotide_cyclase"/>
</dbReference>
<evidence type="ECO:0000259" key="8">
    <source>
        <dbReference type="PROSITE" id="PS50887"/>
    </source>
</evidence>
<dbReference type="SMART" id="SM00267">
    <property type="entry name" value="GGDEF"/>
    <property type="match status" value="1"/>
</dbReference>
<dbReference type="InterPro" id="IPR000700">
    <property type="entry name" value="PAS-assoc_C"/>
</dbReference>
<feature type="transmembrane region" description="Helical" evidence="4">
    <location>
        <begin position="64"/>
        <end position="82"/>
    </location>
</feature>
<dbReference type="Pfam" id="PF00563">
    <property type="entry name" value="EAL"/>
    <property type="match status" value="1"/>
</dbReference>
<dbReference type="SUPFAM" id="SSF55785">
    <property type="entry name" value="PYP-like sensor domain (PAS domain)"/>
    <property type="match status" value="2"/>
</dbReference>
<dbReference type="InterPro" id="IPR000160">
    <property type="entry name" value="GGDEF_dom"/>
</dbReference>
<dbReference type="InterPro" id="IPR013655">
    <property type="entry name" value="PAS_fold_3"/>
</dbReference>
<dbReference type="SMART" id="SM00086">
    <property type="entry name" value="PAC"/>
    <property type="match status" value="2"/>
</dbReference>
<dbReference type="AlphaFoldDB" id="N8Y989"/>
<dbReference type="Pfam" id="PF00990">
    <property type="entry name" value="GGDEF"/>
    <property type="match status" value="1"/>
</dbReference>
<dbReference type="HOGENOM" id="CLU_000445_70_16_6"/>
<dbReference type="PROSITE" id="PS50113">
    <property type="entry name" value="PAC"/>
    <property type="match status" value="1"/>
</dbReference>
<keyword evidence="10" id="KW-1185">Reference proteome</keyword>
<dbReference type="Gene3D" id="3.20.20.450">
    <property type="entry name" value="EAL domain"/>
    <property type="match status" value="1"/>
</dbReference>
<dbReference type="CDD" id="cd01948">
    <property type="entry name" value="EAL"/>
    <property type="match status" value="1"/>
</dbReference>
<dbReference type="PROSITE" id="PS50887">
    <property type="entry name" value="GGDEF"/>
    <property type="match status" value="1"/>
</dbReference>
<keyword evidence="3" id="KW-0175">Coiled coil</keyword>
<dbReference type="Gene3D" id="3.30.70.270">
    <property type="match status" value="1"/>
</dbReference>
<dbReference type="PANTHER" id="PTHR44757:SF2">
    <property type="entry name" value="BIOFILM ARCHITECTURE MAINTENANCE PROTEIN MBAA"/>
    <property type="match status" value="1"/>
</dbReference>
<dbReference type="PANTHER" id="PTHR44757">
    <property type="entry name" value="DIGUANYLATE CYCLASE DGCP"/>
    <property type="match status" value="1"/>
</dbReference>
<feature type="domain" description="EAL" evidence="7">
    <location>
        <begin position="700"/>
        <end position="953"/>
    </location>
</feature>
<dbReference type="NCBIfam" id="TIGR00254">
    <property type="entry name" value="GGDEF"/>
    <property type="match status" value="1"/>
</dbReference>
<dbReference type="NCBIfam" id="TIGR00229">
    <property type="entry name" value="sensory_box"/>
    <property type="match status" value="1"/>
</dbReference>
<dbReference type="OrthoDB" id="9804951at2"/>
<feature type="coiled-coil region" evidence="3">
    <location>
        <begin position="199"/>
        <end position="286"/>
    </location>
</feature>
<gene>
    <name evidence="9" type="ORF">F960_02359</name>
</gene>
<dbReference type="PATRIC" id="fig|1120926.3.peg.2278"/>
<dbReference type="CDD" id="cd00130">
    <property type="entry name" value="PAS"/>
    <property type="match status" value="1"/>
</dbReference>
<evidence type="ECO:0000256" key="4">
    <source>
        <dbReference type="SAM" id="Phobius"/>
    </source>
</evidence>
<evidence type="ECO:0000256" key="2">
    <source>
        <dbReference type="ARBA" id="ARBA00022636"/>
    </source>
</evidence>
<name>N8Y989_9GAMM</name>
<dbReference type="Pfam" id="PF08447">
    <property type="entry name" value="PAS_3"/>
    <property type="match status" value="1"/>
</dbReference>
<comment type="caution">
    <text evidence="9">The sequence shown here is derived from an EMBL/GenBank/DDBJ whole genome shotgun (WGS) entry which is preliminary data.</text>
</comment>
<keyword evidence="4" id="KW-1133">Transmembrane helix</keyword>
<evidence type="ECO:0000259" key="7">
    <source>
        <dbReference type="PROSITE" id="PS50883"/>
    </source>
</evidence>
<feature type="domain" description="PAC" evidence="6">
    <location>
        <begin position="470"/>
        <end position="526"/>
    </location>
</feature>
<evidence type="ECO:0000259" key="6">
    <source>
        <dbReference type="PROSITE" id="PS50113"/>
    </source>
</evidence>
<feature type="transmembrane region" description="Helical" evidence="4">
    <location>
        <begin position="155"/>
        <end position="173"/>
    </location>
</feature>
<dbReference type="Pfam" id="PF00989">
    <property type="entry name" value="PAS"/>
    <property type="match status" value="1"/>
</dbReference>
<feature type="transmembrane region" description="Helical" evidence="4">
    <location>
        <begin position="180"/>
        <end position="199"/>
    </location>
</feature>
<dbReference type="PROSITE" id="PS50883">
    <property type="entry name" value="EAL"/>
    <property type="match status" value="1"/>
</dbReference>
<dbReference type="InterPro" id="IPR001610">
    <property type="entry name" value="PAC"/>
</dbReference>
<feature type="transmembrane region" description="Helical" evidence="4">
    <location>
        <begin position="94"/>
        <end position="118"/>
    </location>
</feature>